<feature type="domain" description="Threonine/Serine exporter ThrE" evidence="9">
    <location>
        <begin position="7"/>
        <end position="133"/>
    </location>
</feature>
<organism evidence="10 11">
    <name type="scientific">Anaerococcus kampingae</name>
    <dbReference type="NCBI Taxonomy" id="3115614"/>
    <lineage>
        <taxon>Bacteria</taxon>
        <taxon>Bacillati</taxon>
        <taxon>Bacillota</taxon>
        <taxon>Tissierellia</taxon>
        <taxon>Tissierellales</taxon>
        <taxon>Peptoniphilaceae</taxon>
        <taxon>Anaerococcus</taxon>
    </lineage>
</organism>
<evidence type="ECO:0000256" key="5">
    <source>
        <dbReference type="ARBA" id="ARBA00022989"/>
    </source>
</evidence>
<evidence type="ECO:0000259" key="9">
    <source>
        <dbReference type="Pfam" id="PF12821"/>
    </source>
</evidence>
<evidence type="ECO:0000256" key="3">
    <source>
        <dbReference type="ARBA" id="ARBA00022519"/>
    </source>
</evidence>
<dbReference type="EMBL" id="JBGMEF010000019">
    <property type="protein sequence ID" value="MFO3667284.1"/>
    <property type="molecule type" value="Genomic_DNA"/>
</dbReference>
<dbReference type="Pfam" id="PF12821">
    <property type="entry name" value="ThrE_2"/>
    <property type="match status" value="1"/>
</dbReference>
<feature type="transmembrane region" description="Helical" evidence="8">
    <location>
        <begin position="117"/>
        <end position="138"/>
    </location>
</feature>
<keyword evidence="11" id="KW-1185">Reference proteome</keyword>
<evidence type="ECO:0000256" key="2">
    <source>
        <dbReference type="ARBA" id="ARBA00022475"/>
    </source>
</evidence>
<evidence type="ECO:0000313" key="10">
    <source>
        <dbReference type="EMBL" id="MFO3667284.1"/>
    </source>
</evidence>
<evidence type="ECO:0000256" key="6">
    <source>
        <dbReference type="ARBA" id="ARBA00023136"/>
    </source>
</evidence>
<gene>
    <name evidence="10" type="ORF">ACCQ42_05815</name>
</gene>
<comment type="subcellular location">
    <subcellularLocation>
        <location evidence="1">Cell membrane</location>
        <topology evidence="1">Multi-pass membrane protein</topology>
    </subcellularLocation>
</comment>
<keyword evidence="3" id="KW-0997">Cell inner membrane</keyword>
<protein>
    <submittedName>
        <fullName evidence="10">Threonine/serine exporter family protein</fullName>
    </submittedName>
</protein>
<comment type="similarity">
    <text evidence="7">Belongs to the ThrE exporter (TC 2.A.79) family.</text>
</comment>
<keyword evidence="5 8" id="KW-1133">Transmembrane helix</keyword>
<sequence length="160" mass="17897">MLYIKEFIISTISAFGFSYVFNSPKKSVLVSGLNAGFGWVIFRLVEQFSESVYIASFMSALFIAISSEVLARIFHYPASIFIFPGIINLCPGEAIYNTMRYFIANETPMAIISLYKALGIAAAIAFGVLLSSSFSLSLRTYKERSHRRTDFLSILLGRKK</sequence>
<feature type="transmembrane region" description="Helical" evidence="8">
    <location>
        <begin position="52"/>
        <end position="74"/>
    </location>
</feature>
<dbReference type="Proteomes" id="UP001637994">
    <property type="component" value="Unassembled WGS sequence"/>
</dbReference>
<keyword evidence="2" id="KW-1003">Cell membrane</keyword>
<evidence type="ECO:0000256" key="1">
    <source>
        <dbReference type="ARBA" id="ARBA00004651"/>
    </source>
</evidence>
<reference evidence="10 11" key="1">
    <citation type="journal article" date="2025" name="Anaerobe">
        <title>Description of Anaerococcus kampingiae sp. nov., Anaerococcus groningensis sp. nov., Anaerococcus martiniensis sp. nov., and Anaerococcus cruorum sp. nov., isolated from human clinical specimens.</title>
        <authorList>
            <person name="Boiten K.E."/>
            <person name="Meijer J."/>
            <person name="van Wezel E.M."/>
            <person name="Veloo A.C.M."/>
        </authorList>
    </citation>
    <scope>NUCLEOTIDE SEQUENCE [LARGE SCALE GENOMIC DNA]</scope>
    <source>
        <strain evidence="10 11">ENR0874</strain>
    </source>
</reference>
<keyword evidence="6 8" id="KW-0472">Membrane</keyword>
<feature type="transmembrane region" description="Helical" evidence="8">
    <location>
        <begin position="7"/>
        <end position="22"/>
    </location>
</feature>
<proteinExistence type="inferred from homology"/>
<comment type="caution">
    <text evidence="10">The sequence shown here is derived from an EMBL/GenBank/DDBJ whole genome shotgun (WGS) entry which is preliminary data.</text>
</comment>
<accession>A0ABW9MDM4</accession>
<dbReference type="PANTHER" id="PTHR34390:SF1">
    <property type="entry name" value="SUCCINATE TRANSPORTER SUBUNIT YJJB-RELATED"/>
    <property type="match status" value="1"/>
</dbReference>
<evidence type="ECO:0000256" key="7">
    <source>
        <dbReference type="ARBA" id="ARBA00034125"/>
    </source>
</evidence>
<evidence type="ECO:0000256" key="4">
    <source>
        <dbReference type="ARBA" id="ARBA00022692"/>
    </source>
</evidence>
<evidence type="ECO:0000313" key="11">
    <source>
        <dbReference type="Proteomes" id="UP001637994"/>
    </source>
</evidence>
<dbReference type="PANTHER" id="PTHR34390">
    <property type="entry name" value="UPF0442 PROTEIN YJJB-RELATED"/>
    <property type="match status" value="1"/>
</dbReference>
<name>A0ABW9MDM4_9FIRM</name>
<dbReference type="RefSeq" id="WP_106459914.1">
    <property type="nucleotide sequence ID" value="NZ_JBGMEF010000019.1"/>
</dbReference>
<keyword evidence="4 8" id="KW-0812">Transmembrane</keyword>
<evidence type="ECO:0000256" key="8">
    <source>
        <dbReference type="SAM" id="Phobius"/>
    </source>
</evidence>
<dbReference type="InterPro" id="IPR024528">
    <property type="entry name" value="ThrE_2"/>
</dbReference>
<dbReference type="InterPro" id="IPR050539">
    <property type="entry name" value="ThrE_Dicarb/AminoAcid_Exp"/>
</dbReference>